<keyword evidence="1" id="KW-1133">Transmembrane helix</keyword>
<keyword evidence="1" id="KW-0472">Membrane</keyword>
<keyword evidence="3" id="KW-0269">Exonuclease</keyword>
<feature type="transmembrane region" description="Helical" evidence="1">
    <location>
        <begin position="227"/>
        <end position="244"/>
    </location>
</feature>
<organism evidence="3">
    <name type="scientific">Cupriavidus necator</name>
    <name type="common">Alcaligenes eutrophus</name>
    <name type="synonym">Ralstonia eutropha</name>
    <dbReference type="NCBI Taxonomy" id="106590"/>
    <lineage>
        <taxon>Bacteria</taxon>
        <taxon>Pseudomonadati</taxon>
        <taxon>Pseudomonadota</taxon>
        <taxon>Betaproteobacteria</taxon>
        <taxon>Burkholderiales</taxon>
        <taxon>Burkholderiaceae</taxon>
        <taxon>Cupriavidus</taxon>
    </lineage>
</organism>
<dbReference type="CDD" id="cd06127">
    <property type="entry name" value="DEDDh"/>
    <property type="match status" value="1"/>
</dbReference>
<dbReference type="GO" id="GO:0006259">
    <property type="term" value="P:DNA metabolic process"/>
    <property type="evidence" value="ECO:0007669"/>
    <property type="project" value="UniProtKB-ARBA"/>
</dbReference>
<keyword evidence="3" id="KW-0540">Nuclease</keyword>
<reference evidence="3" key="1">
    <citation type="submission" date="2016-09" db="EMBL/GenBank/DDBJ databases">
        <authorList>
            <person name="Capua I."/>
            <person name="De Benedictis P."/>
            <person name="Joannis T."/>
            <person name="Lombin L.H."/>
            <person name="Cattoli G."/>
        </authorList>
    </citation>
    <scope>NUCLEOTIDE SEQUENCE</scope>
    <source>
        <strain evidence="3">B9</strain>
    </source>
</reference>
<proteinExistence type="predicted"/>
<dbReference type="GO" id="GO:0003676">
    <property type="term" value="F:nucleic acid binding"/>
    <property type="evidence" value="ECO:0007669"/>
    <property type="project" value="InterPro"/>
</dbReference>
<sequence length="249" mass="27299">MRVAIVSTETTGLTPADEPVSIGLLLVEVAPRAGTLLREITDYYGSQEPTVPISEAATGTHGLTTEMLRGRRFDVDAIRAIVDDADVLVAHGAEFNARMLGKVLPDIQHKRWRCSVRQVRWSQYFHAPNHKLDTLCEHLRIFRPRPQVALDDCLALSKLLFQQMGAAGQATPMGFLLAESDFVPRVAFIVPAPPAPPPSLAVPAEAEAGQSWMPKVETGHAGPSRRLVIVAVMLMLFAGALIWPDLLRW</sequence>
<dbReference type="RefSeq" id="WP_340529221.1">
    <property type="nucleotide sequence ID" value="NZ_FMSH01000462.1"/>
</dbReference>
<dbReference type="Gene3D" id="3.30.420.10">
    <property type="entry name" value="Ribonuclease H-like superfamily/Ribonuclease H"/>
    <property type="match status" value="1"/>
</dbReference>
<accession>A0A1K0JW14</accession>
<dbReference type="SMART" id="SM00479">
    <property type="entry name" value="EXOIII"/>
    <property type="match status" value="1"/>
</dbReference>
<keyword evidence="1" id="KW-0812">Transmembrane</keyword>
<keyword evidence="3" id="KW-0378">Hydrolase</keyword>
<protein>
    <submittedName>
        <fullName evidence="3">Exonuclease domain containing membrane protein</fullName>
    </submittedName>
</protein>
<dbReference type="EMBL" id="FMSH01000462">
    <property type="protein sequence ID" value="SCU92679.1"/>
    <property type="molecule type" value="Genomic_DNA"/>
</dbReference>
<dbReference type="GO" id="GO:0004527">
    <property type="term" value="F:exonuclease activity"/>
    <property type="evidence" value="ECO:0007669"/>
    <property type="project" value="UniProtKB-KW"/>
</dbReference>
<dbReference type="InterPro" id="IPR012337">
    <property type="entry name" value="RNaseH-like_sf"/>
</dbReference>
<gene>
    <name evidence="3" type="ORF">CNECB9_5140031</name>
</gene>
<dbReference type="InterPro" id="IPR013520">
    <property type="entry name" value="Ribonucl_H"/>
</dbReference>
<evidence type="ECO:0000313" key="3">
    <source>
        <dbReference type="EMBL" id="SCU92679.1"/>
    </source>
</evidence>
<dbReference type="InterPro" id="IPR036397">
    <property type="entry name" value="RNaseH_sf"/>
</dbReference>
<dbReference type="SUPFAM" id="SSF53098">
    <property type="entry name" value="Ribonuclease H-like"/>
    <property type="match status" value="1"/>
</dbReference>
<dbReference type="Pfam" id="PF00929">
    <property type="entry name" value="RNase_T"/>
    <property type="match status" value="1"/>
</dbReference>
<feature type="domain" description="Exonuclease" evidence="2">
    <location>
        <begin position="2"/>
        <end position="169"/>
    </location>
</feature>
<evidence type="ECO:0000256" key="1">
    <source>
        <dbReference type="SAM" id="Phobius"/>
    </source>
</evidence>
<evidence type="ECO:0000259" key="2">
    <source>
        <dbReference type="SMART" id="SM00479"/>
    </source>
</evidence>
<dbReference type="AlphaFoldDB" id="A0A1K0JW14"/>
<name>A0A1K0JW14_CUPNE</name>